<proteinExistence type="predicted"/>
<dbReference type="SUPFAM" id="SSF88723">
    <property type="entry name" value="PIN domain-like"/>
    <property type="match status" value="1"/>
</dbReference>
<keyword evidence="3" id="KW-1185">Reference proteome</keyword>
<evidence type="ECO:0000259" key="1">
    <source>
        <dbReference type="Pfam" id="PF01850"/>
    </source>
</evidence>
<protein>
    <recommendedName>
        <fullName evidence="1">PIN domain-containing protein</fullName>
    </recommendedName>
</protein>
<feature type="domain" description="PIN" evidence="1">
    <location>
        <begin position="3"/>
        <end position="84"/>
    </location>
</feature>
<name>A0A7U7GBE5_9GAMM</name>
<dbReference type="RefSeq" id="WP_034432344.1">
    <property type="nucleotide sequence ID" value="NZ_CBTK010000115.1"/>
</dbReference>
<evidence type="ECO:0000313" key="3">
    <source>
        <dbReference type="Proteomes" id="UP000019184"/>
    </source>
</evidence>
<gene>
    <name evidence="2" type="ORF">BN874_2010012</name>
</gene>
<dbReference type="EMBL" id="CBTK010000115">
    <property type="protein sequence ID" value="CDH45048.1"/>
    <property type="molecule type" value="Genomic_DNA"/>
</dbReference>
<dbReference type="Pfam" id="PF01850">
    <property type="entry name" value="PIN"/>
    <property type="match status" value="1"/>
</dbReference>
<dbReference type="InterPro" id="IPR002716">
    <property type="entry name" value="PIN_dom"/>
</dbReference>
<dbReference type="InterPro" id="IPR029060">
    <property type="entry name" value="PIN-like_dom_sf"/>
</dbReference>
<evidence type="ECO:0000313" key="2">
    <source>
        <dbReference type="EMBL" id="CDH45048.1"/>
    </source>
</evidence>
<sequence length="96" mass="10809">MSALELFAALHARDHGEQFEDIWERYRQIVDQVRVVDEAVVTQAIALRRVAGRRLPNGDALIAATAVLAEATLVHRDTHFSAIPAEVLRQWLLPDK</sequence>
<dbReference type="Proteomes" id="UP000019184">
    <property type="component" value="Unassembled WGS sequence"/>
</dbReference>
<comment type="caution">
    <text evidence="2">The sequence shown here is derived from an EMBL/GenBank/DDBJ whole genome shotgun (WGS) entry which is preliminary data.</text>
</comment>
<organism evidence="2 3">
    <name type="scientific">Candidatus Contendobacter odensis Run_B_J11</name>
    <dbReference type="NCBI Taxonomy" id="1400861"/>
    <lineage>
        <taxon>Bacteria</taxon>
        <taxon>Pseudomonadati</taxon>
        <taxon>Pseudomonadota</taxon>
        <taxon>Gammaproteobacteria</taxon>
        <taxon>Candidatus Competibacteraceae</taxon>
        <taxon>Candidatus Contendibacter</taxon>
    </lineage>
</organism>
<dbReference type="Gene3D" id="3.40.50.1010">
    <property type="entry name" value="5'-nuclease"/>
    <property type="match status" value="1"/>
</dbReference>
<reference evidence="2 3" key="1">
    <citation type="journal article" date="2014" name="ISME J.">
        <title>Candidatus Competibacter-lineage genomes retrieved from metagenomes reveal functional metabolic diversity.</title>
        <authorList>
            <person name="McIlroy S.J."/>
            <person name="Albertsen M."/>
            <person name="Andresen E.K."/>
            <person name="Saunders A.M."/>
            <person name="Kristiansen R."/>
            <person name="Stokholm-Bjerregaard M."/>
            <person name="Nielsen K.L."/>
            <person name="Nielsen P.H."/>
        </authorList>
    </citation>
    <scope>NUCLEOTIDE SEQUENCE [LARGE SCALE GENOMIC DNA]</scope>
    <source>
        <strain evidence="2 3">Run_B_J11</strain>
    </source>
</reference>
<accession>A0A7U7GBE5</accession>
<dbReference type="AlphaFoldDB" id="A0A7U7GBE5"/>